<dbReference type="RefSeq" id="WP_107829303.1">
    <property type="nucleotide sequence ID" value="NZ_CP160205.1"/>
</dbReference>
<organism evidence="2 3">
    <name type="scientific">Mucilaginibacter yixingensis</name>
    <dbReference type="NCBI Taxonomy" id="1295612"/>
    <lineage>
        <taxon>Bacteria</taxon>
        <taxon>Pseudomonadati</taxon>
        <taxon>Bacteroidota</taxon>
        <taxon>Sphingobacteriia</taxon>
        <taxon>Sphingobacteriales</taxon>
        <taxon>Sphingobacteriaceae</taxon>
        <taxon>Mucilaginibacter</taxon>
    </lineage>
</organism>
<feature type="signal peptide" evidence="1">
    <location>
        <begin position="1"/>
        <end position="20"/>
    </location>
</feature>
<dbReference type="AlphaFoldDB" id="A0A2T5J8P6"/>
<evidence type="ECO:0000313" key="2">
    <source>
        <dbReference type="EMBL" id="PTQ95812.1"/>
    </source>
</evidence>
<dbReference type="EMBL" id="QAOQ01000005">
    <property type="protein sequence ID" value="PTQ95812.1"/>
    <property type="molecule type" value="Genomic_DNA"/>
</dbReference>
<feature type="chain" id="PRO_5015680144" evidence="1">
    <location>
        <begin position="21"/>
        <end position="198"/>
    </location>
</feature>
<dbReference type="InterPro" id="IPR037012">
    <property type="entry name" value="NanQ/TabA/YiaL_sf"/>
</dbReference>
<keyword evidence="1" id="KW-0732">Signal</keyword>
<dbReference type="OrthoDB" id="9792756at2"/>
<evidence type="ECO:0000313" key="3">
    <source>
        <dbReference type="Proteomes" id="UP000244168"/>
    </source>
</evidence>
<dbReference type="InterPro" id="IPR004375">
    <property type="entry name" value="NanQ/TabA/YiaL"/>
</dbReference>
<dbReference type="Pfam" id="PF04074">
    <property type="entry name" value="DUF386"/>
    <property type="match status" value="1"/>
</dbReference>
<reference evidence="2 3" key="1">
    <citation type="submission" date="2018-04" db="EMBL/GenBank/DDBJ databases">
        <title>Genomic Encyclopedia of Archaeal and Bacterial Type Strains, Phase II (KMG-II): from individual species to whole genera.</title>
        <authorList>
            <person name="Goeker M."/>
        </authorList>
    </citation>
    <scope>NUCLEOTIDE SEQUENCE [LARGE SCALE GENOMIC DNA]</scope>
    <source>
        <strain evidence="2 3">DSM 26809</strain>
    </source>
</reference>
<sequence length="198" mass="22099">MKKIFLAAAMIALTALGASAQQMSKAQAEKWFKAKEYLNGLKIVPSAAATDKEEFARQYSLNKAQWDAAFAYMKNTNLDTIAPGKYPIPGTDLVASITHTPTKDFDKTLWESHRKVIDLQYVIQGSEKISTIKIDKAKNTVPYDEAKDVARYEADGTVYTAVPGTFYLFFPSDAHRPSIKVDGVEKDKKLVIKIKYIP</sequence>
<dbReference type="SUPFAM" id="SSF51197">
    <property type="entry name" value="Clavaminate synthase-like"/>
    <property type="match status" value="1"/>
</dbReference>
<comment type="caution">
    <text evidence="2">The sequence shown here is derived from an EMBL/GenBank/DDBJ whole genome shotgun (WGS) entry which is preliminary data.</text>
</comment>
<dbReference type="NCBIfam" id="TIGR00022">
    <property type="entry name" value="YhcH/YjgK/YiaL family protein"/>
    <property type="match status" value="1"/>
</dbReference>
<dbReference type="GO" id="GO:0005829">
    <property type="term" value="C:cytosol"/>
    <property type="evidence" value="ECO:0007669"/>
    <property type="project" value="TreeGrafter"/>
</dbReference>
<dbReference type="Proteomes" id="UP000244168">
    <property type="component" value="Unassembled WGS sequence"/>
</dbReference>
<evidence type="ECO:0000256" key="1">
    <source>
        <dbReference type="SAM" id="SignalP"/>
    </source>
</evidence>
<protein>
    <submittedName>
        <fullName evidence="2">YhcH/YjgK/YiaL family protein</fullName>
    </submittedName>
</protein>
<dbReference type="PANTHER" id="PTHR34986:SF1">
    <property type="entry name" value="PROTEIN YIAL"/>
    <property type="match status" value="1"/>
</dbReference>
<proteinExistence type="predicted"/>
<dbReference type="PANTHER" id="PTHR34986">
    <property type="entry name" value="EVOLVED BETA-GALACTOSIDASE SUBUNIT BETA"/>
    <property type="match status" value="1"/>
</dbReference>
<keyword evidence="3" id="KW-1185">Reference proteome</keyword>
<name>A0A2T5J8P6_9SPHI</name>
<gene>
    <name evidence="2" type="ORF">C8P68_105322</name>
</gene>
<accession>A0A2T5J8P6</accession>
<dbReference type="Gene3D" id="2.60.120.370">
    <property type="entry name" value="YhcH/YjgK/YiaL"/>
    <property type="match status" value="1"/>
</dbReference>